<evidence type="ECO:0000313" key="3">
    <source>
        <dbReference type="Proteomes" id="UP000078113"/>
    </source>
</evidence>
<evidence type="ECO:0000256" key="1">
    <source>
        <dbReference type="SAM" id="MobiDB-lite"/>
    </source>
</evidence>
<proteinExistence type="predicted"/>
<feature type="compositionally biased region" description="Polar residues" evidence="1">
    <location>
        <begin position="13"/>
        <end position="38"/>
    </location>
</feature>
<name>A0A8X7N237_9BASI</name>
<comment type="caution">
    <text evidence="2">The sequence shown here is derived from an EMBL/GenBank/DDBJ whole genome shotgun (WGS) entry which is preliminary data.</text>
</comment>
<organism evidence="2 3">
    <name type="scientific">Tilletia walkeri</name>
    <dbReference type="NCBI Taxonomy" id="117179"/>
    <lineage>
        <taxon>Eukaryota</taxon>
        <taxon>Fungi</taxon>
        <taxon>Dikarya</taxon>
        <taxon>Basidiomycota</taxon>
        <taxon>Ustilaginomycotina</taxon>
        <taxon>Exobasidiomycetes</taxon>
        <taxon>Tilletiales</taxon>
        <taxon>Tilletiaceae</taxon>
        <taxon>Tilletia</taxon>
    </lineage>
</organism>
<gene>
    <name evidence="2" type="ORF">A4X09_0g7341</name>
</gene>
<dbReference type="EMBL" id="LWDG02000713">
    <property type="protein sequence ID" value="KAE8262990.1"/>
    <property type="molecule type" value="Genomic_DNA"/>
</dbReference>
<dbReference type="Proteomes" id="UP000078113">
    <property type="component" value="Unassembled WGS sequence"/>
</dbReference>
<dbReference type="AlphaFoldDB" id="A0A8X7N237"/>
<reference evidence="2" key="2">
    <citation type="journal article" date="2019" name="IMA Fungus">
        <title>Genome sequencing and comparison of five Tilletia species to identify candidate genes for the detection of regulated species infecting wheat.</title>
        <authorList>
            <person name="Nguyen H.D.T."/>
            <person name="Sultana T."/>
            <person name="Kesanakurti P."/>
            <person name="Hambleton S."/>
        </authorList>
    </citation>
    <scope>NUCLEOTIDE SEQUENCE</scope>
    <source>
        <strain evidence="2">DAOMC 236422</strain>
    </source>
</reference>
<keyword evidence="3" id="KW-1185">Reference proteome</keyword>
<evidence type="ECO:0000313" key="2">
    <source>
        <dbReference type="EMBL" id="KAE8262990.1"/>
    </source>
</evidence>
<reference evidence="2" key="1">
    <citation type="submission" date="2016-04" db="EMBL/GenBank/DDBJ databases">
        <authorList>
            <person name="Nguyen H.D."/>
            <person name="Samba Siva P."/>
            <person name="Cullis J."/>
            <person name="Levesque C.A."/>
            <person name="Hambleton S."/>
        </authorList>
    </citation>
    <scope>NUCLEOTIDE SEQUENCE</scope>
    <source>
        <strain evidence="2">DAOMC 236422</strain>
    </source>
</reference>
<accession>A0A8X7N237</accession>
<sequence length="97" mass="10676">MSQGSSDHPLKNFFQQPSTSYATSPYQTDPAGSSTGPASWTFPEHQFVPVVQPRNPTQQSLAQHPVQLQQKPLAQFEQQPLAQFQQQVATNPQPTSG</sequence>
<feature type="compositionally biased region" description="Polar residues" evidence="1">
    <location>
        <begin position="54"/>
        <end position="66"/>
    </location>
</feature>
<feature type="region of interest" description="Disordered" evidence="1">
    <location>
        <begin position="1"/>
        <end position="66"/>
    </location>
</feature>
<protein>
    <submittedName>
        <fullName evidence="2">Uncharacterized protein</fullName>
    </submittedName>
</protein>